<accession>A0A4Y9YVU1</accession>
<dbReference type="AlphaFoldDB" id="A0A4Y9YVU1"/>
<organism evidence="2 3">
    <name type="scientific">Dentipellis fragilis</name>
    <dbReference type="NCBI Taxonomy" id="205917"/>
    <lineage>
        <taxon>Eukaryota</taxon>
        <taxon>Fungi</taxon>
        <taxon>Dikarya</taxon>
        <taxon>Basidiomycota</taxon>
        <taxon>Agaricomycotina</taxon>
        <taxon>Agaricomycetes</taxon>
        <taxon>Russulales</taxon>
        <taxon>Hericiaceae</taxon>
        <taxon>Dentipellis</taxon>
    </lineage>
</organism>
<feature type="compositionally biased region" description="Pro residues" evidence="1">
    <location>
        <begin position="1"/>
        <end position="10"/>
    </location>
</feature>
<reference evidence="2 3" key="1">
    <citation type="submission" date="2019-02" db="EMBL/GenBank/DDBJ databases">
        <title>Genome sequencing of the rare red list fungi Dentipellis fragilis.</title>
        <authorList>
            <person name="Buettner E."/>
            <person name="Kellner H."/>
        </authorList>
    </citation>
    <scope>NUCLEOTIDE SEQUENCE [LARGE SCALE GENOMIC DNA]</scope>
    <source>
        <strain evidence="2 3">DSM 105465</strain>
    </source>
</reference>
<evidence type="ECO:0000313" key="3">
    <source>
        <dbReference type="Proteomes" id="UP000298327"/>
    </source>
</evidence>
<feature type="compositionally biased region" description="Low complexity" evidence="1">
    <location>
        <begin position="152"/>
        <end position="179"/>
    </location>
</feature>
<evidence type="ECO:0000256" key="1">
    <source>
        <dbReference type="SAM" id="MobiDB-lite"/>
    </source>
</evidence>
<feature type="compositionally biased region" description="Low complexity" evidence="1">
    <location>
        <begin position="39"/>
        <end position="51"/>
    </location>
</feature>
<proteinExistence type="predicted"/>
<name>A0A4Y9YVU1_9AGAM</name>
<feature type="region of interest" description="Disordered" evidence="1">
    <location>
        <begin position="1"/>
        <end position="179"/>
    </location>
</feature>
<protein>
    <submittedName>
        <fullName evidence="2">Uncharacterized protein</fullName>
    </submittedName>
</protein>
<keyword evidence="3" id="KW-1185">Reference proteome</keyword>
<evidence type="ECO:0000313" key="2">
    <source>
        <dbReference type="EMBL" id="TFY66415.1"/>
    </source>
</evidence>
<dbReference type="Proteomes" id="UP000298327">
    <property type="component" value="Unassembled WGS sequence"/>
</dbReference>
<sequence>MTSAAPPPARTPYTRTHAHLARSLSDGAALYSTGAGTGRSPPSEAPSASRAQGAPSHRDRDRAHGTPSHKAHAASVSTAYSGASASSSMAHGTPVPSSRTSAAPSSRMSGAPHSKAHGTPSRETSGAPSKTHGAPSAYKAPSTPAPAPPPSAYAHAYDSRPISSAASSSSHTSDFDSIASTYPSTVASVACDRDQWY</sequence>
<dbReference type="EMBL" id="SEOQ01000250">
    <property type="protein sequence ID" value="TFY66415.1"/>
    <property type="molecule type" value="Genomic_DNA"/>
</dbReference>
<feature type="compositionally biased region" description="Low complexity" evidence="1">
    <location>
        <begin position="73"/>
        <end position="109"/>
    </location>
</feature>
<comment type="caution">
    <text evidence="2">The sequence shown here is derived from an EMBL/GenBank/DDBJ whole genome shotgun (WGS) entry which is preliminary data.</text>
</comment>
<gene>
    <name evidence="2" type="ORF">EVG20_g4676</name>
</gene>